<name>A0ABD6AVB1_9EURY</name>
<reference evidence="1 2" key="1">
    <citation type="journal article" date="2019" name="Int. J. Syst. Evol. Microbiol.">
        <title>The Global Catalogue of Microorganisms (GCM) 10K type strain sequencing project: providing services to taxonomists for standard genome sequencing and annotation.</title>
        <authorList>
            <consortium name="The Broad Institute Genomics Platform"/>
            <consortium name="The Broad Institute Genome Sequencing Center for Infectious Disease"/>
            <person name="Wu L."/>
            <person name="Ma J."/>
        </authorList>
    </citation>
    <scope>NUCLEOTIDE SEQUENCE [LARGE SCALE GENOMIC DNA]</scope>
    <source>
        <strain evidence="1 2">CGMCC 1.12563</strain>
    </source>
</reference>
<evidence type="ECO:0000313" key="1">
    <source>
        <dbReference type="EMBL" id="MFD1513183.1"/>
    </source>
</evidence>
<gene>
    <name evidence="1" type="ORF">ACFSBT_07835</name>
</gene>
<proteinExistence type="predicted"/>
<dbReference type="Proteomes" id="UP001597187">
    <property type="component" value="Unassembled WGS sequence"/>
</dbReference>
<protein>
    <submittedName>
        <fullName evidence="1">Uncharacterized protein</fullName>
    </submittedName>
</protein>
<comment type="caution">
    <text evidence="1">The sequence shown here is derived from an EMBL/GenBank/DDBJ whole genome shotgun (WGS) entry which is preliminary data.</text>
</comment>
<dbReference type="AlphaFoldDB" id="A0ABD6AVB1"/>
<organism evidence="1 2">
    <name type="scientific">Halomarina rubra</name>
    <dbReference type="NCBI Taxonomy" id="2071873"/>
    <lineage>
        <taxon>Archaea</taxon>
        <taxon>Methanobacteriati</taxon>
        <taxon>Methanobacteriota</taxon>
        <taxon>Stenosarchaea group</taxon>
        <taxon>Halobacteria</taxon>
        <taxon>Halobacteriales</taxon>
        <taxon>Natronomonadaceae</taxon>
        <taxon>Halomarina</taxon>
    </lineage>
</organism>
<dbReference type="EMBL" id="JBHUDC010000003">
    <property type="protein sequence ID" value="MFD1513183.1"/>
    <property type="molecule type" value="Genomic_DNA"/>
</dbReference>
<keyword evidence="2" id="KW-1185">Reference proteome</keyword>
<evidence type="ECO:0000313" key="2">
    <source>
        <dbReference type="Proteomes" id="UP001597187"/>
    </source>
</evidence>
<accession>A0ABD6AVB1</accession>
<dbReference type="RefSeq" id="WP_250873143.1">
    <property type="nucleotide sequence ID" value="NZ_JALXFV010000003.1"/>
</dbReference>
<sequence length="67" mass="6740">MTMTLPAATDADSFNHALATLLLAASDNGVDVAGGWDCSTDGDGPDWDTVILELAPTASTVESTDGA</sequence>